<sequence>MNTESGETFKYNVPHRAQTILKANSVNSTFLDSLLTRRLIYQFHRIFCETQEIAVEHGHMLPLDLTVEISARYRSLIREIIIKLKLKTDLRPEEKRLKLELESADTLWSLVESVYFQPKDSVIVKDLICWAEYLMGESAKDKVAHVLTADGAEAPDLHPSYVHALFYSIFQGDFYTVSKLLKNNSKYAKDLKLQQMNQYMELFIDAMESKEFSPSDFIDVQKKIREAVRSNAFADSELFQTIAGVLLGNLESYVQVTKYCFEAWYELLPAYILFSTPGCDLDNIATVAKVIYDALCTNSALSQVEKLNTQLDKLMFSILSKRCQEMLSEICRTSNFWWFPVHLCDLFQKHDPYTMNALADLISPNQVDENGDETEELNVRSQLVIDYGDSLLYSDYWNLAPDYLYHCGTEYPKQFLDEKVEKLTFSKFKKTDWFWNLTLRYDLEKTKQKICRTMVKRYNNEISLNESLCWALKSEDTDLIEEVSNVLLQHVTAETITNLRIFDAPVDTFYQYPILMLLQRFYQFRRCLLDGQAQEAATRLYELVRFGTAPIHFQLVLFDQMSKLLDPTSSEFLDLPQLNHDSIMDLMRAVNIFLAQNDIINPKKNADNDFDQVELTAKVGQLRHSLCNALALKLR</sequence>
<evidence type="ECO:0000256" key="4">
    <source>
        <dbReference type="ARBA" id="ARBA00022816"/>
    </source>
</evidence>
<comment type="similarity">
    <text evidence="2 9">Belongs to the nucleoporin Nup85 family.</text>
</comment>
<dbReference type="GO" id="GO:0006606">
    <property type="term" value="P:protein import into nucleus"/>
    <property type="evidence" value="ECO:0007669"/>
    <property type="project" value="TreeGrafter"/>
</dbReference>
<evidence type="ECO:0000313" key="10">
    <source>
        <dbReference type="EMBL" id="CAD5211684.1"/>
    </source>
</evidence>
<keyword evidence="9" id="KW-0472">Membrane</keyword>
<dbReference type="AlphaFoldDB" id="A0A811K6R2"/>
<name>A0A811K6R2_9BILA</name>
<accession>A0A811K6R2</accession>
<dbReference type="EMBL" id="CAJFCW020000002">
    <property type="protein sequence ID" value="CAG9094094.1"/>
    <property type="molecule type" value="Genomic_DNA"/>
</dbReference>
<gene>
    <name evidence="10" type="ORF">BOKJ2_LOCUS3817</name>
</gene>
<evidence type="ECO:0000256" key="1">
    <source>
        <dbReference type="ARBA" id="ARBA00004567"/>
    </source>
</evidence>
<dbReference type="Proteomes" id="UP000783686">
    <property type="component" value="Unassembled WGS sequence"/>
</dbReference>
<dbReference type="PANTHER" id="PTHR13373:SF21">
    <property type="entry name" value="NUCLEAR PORE COMPLEX PROTEIN NUP85"/>
    <property type="match status" value="1"/>
</dbReference>
<dbReference type="Proteomes" id="UP000614601">
    <property type="component" value="Unassembled WGS sequence"/>
</dbReference>
<dbReference type="GO" id="GO:0031080">
    <property type="term" value="C:nuclear pore outer ring"/>
    <property type="evidence" value="ECO:0007669"/>
    <property type="project" value="TreeGrafter"/>
</dbReference>
<evidence type="ECO:0000256" key="6">
    <source>
        <dbReference type="ARBA" id="ARBA00023010"/>
    </source>
</evidence>
<dbReference type="GO" id="GO:0031965">
    <property type="term" value="C:nuclear membrane"/>
    <property type="evidence" value="ECO:0007669"/>
    <property type="project" value="UniProtKB-UniRule"/>
</dbReference>
<dbReference type="GO" id="GO:0017056">
    <property type="term" value="F:structural constituent of nuclear pore"/>
    <property type="evidence" value="ECO:0007669"/>
    <property type="project" value="TreeGrafter"/>
</dbReference>
<evidence type="ECO:0000256" key="8">
    <source>
        <dbReference type="ARBA" id="ARBA00023242"/>
    </source>
</evidence>
<keyword evidence="4 9" id="KW-0509">mRNA transport</keyword>
<protein>
    <recommendedName>
        <fullName evidence="9">Nuclear pore complex protein Nup85</fullName>
    </recommendedName>
</protein>
<dbReference type="EMBL" id="CAJFDH010000002">
    <property type="protein sequence ID" value="CAD5211684.1"/>
    <property type="molecule type" value="Genomic_DNA"/>
</dbReference>
<dbReference type="PANTHER" id="PTHR13373">
    <property type="entry name" value="FROUNT PROTEIN-RELATED"/>
    <property type="match status" value="1"/>
</dbReference>
<keyword evidence="3 9" id="KW-0813">Transport</keyword>
<evidence type="ECO:0000256" key="2">
    <source>
        <dbReference type="ARBA" id="ARBA00005573"/>
    </source>
</evidence>
<organism evidence="10 11">
    <name type="scientific">Bursaphelenchus okinawaensis</name>
    <dbReference type="NCBI Taxonomy" id="465554"/>
    <lineage>
        <taxon>Eukaryota</taxon>
        <taxon>Metazoa</taxon>
        <taxon>Ecdysozoa</taxon>
        <taxon>Nematoda</taxon>
        <taxon>Chromadorea</taxon>
        <taxon>Rhabditida</taxon>
        <taxon>Tylenchina</taxon>
        <taxon>Tylenchomorpha</taxon>
        <taxon>Aphelenchoidea</taxon>
        <taxon>Aphelenchoididae</taxon>
        <taxon>Bursaphelenchus</taxon>
    </lineage>
</organism>
<evidence type="ECO:0000256" key="7">
    <source>
        <dbReference type="ARBA" id="ARBA00023132"/>
    </source>
</evidence>
<evidence type="ECO:0000256" key="3">
    <source>
        <dbReference type="ARBA" id="ARBA00022448"/>
    </source>
</evidence>
<dbReference type="Pfam" id="PF07575">
    <property type="entry name" value="Nucleopor_Nup85"/>
    <property type="match status" value="1"/>
</dbReference>
<comment type="caution">
    <text evidence="10">The sequence shown here is derived from an EMBL/GenBank/DDBJ whole genome shotgun (WGS) entry which is preliminary data.</text>
</comment>
<comment type="function">
    <text evidence="9">Functions as a component of the nuclear pore complex (NPC).</text>
</comment>
<keyword evidence="6 9" id="KW-0811">Translocation</keyword>
<evidence type="ECO:0000313" key="11">
    <source>
        <dbReference type="Proteomes" id="UP000614601"/>
    </source>
</evidence>
<proteinExistence type="inferred from homology"/>
<comment type="subunit">
    <text evidence="9">Component of the nuclear pore complex (NPC).</text>
</comment>
<evidence type="ECO:0000256" key="9">
    <source>
        <dbReference type="RuleBase" id="RU365073"/>
    </source>
</evidence>
<dbReference type="GO" id="GO:0045893">
    <property type="term" value="P:positive regulation of DNA-templated transcription"/>
    <property type="evidence" value="ECO:0007669"/>
    <property type="project" value="TreeGrafter"/>
</dbReference>
<keyword evidence="5 9" id="KW-0653">Protein transport</keyword>
<keyword evidence="7 9" id="KW-0906">Nuclear pore complex</keyword>
<reference evidence="10" key="1">
    <citation type="submission" date="2020-09" db="EMBL/GenBank/DDBJ databases">
        <authorList>
            <person name="Kikuchi T."/>
        </authorList>
    </citation>
    <scope>NUCLEOTIDE SEQUENCE</scope>
    <source>
        <strain evidence="10">SH1</strain>
    </source>
</reference>
<evidence type="ECO:0000256" key="5">
    <source>
        <dbReference type="ARBA" id="ARBA00022927"/>
    </source>
</evidence>
<dbReference type="InterPro" id="IPR011502">
    <property type="entry name" value="Nucleoporin_Nup85"/>
</dbReference>
<keyword evidence="11" id="KW-1185">Reference proteome</keyword>
<keyword evidence="8 9" id="KW-0539">Nucleus</keyword>
<comment type="subcellular location">
    <subcellularLocation>
        <location evidence="1 9">Nucleus</location>
        <location evidence="1 9">Nuclear pore complex</location>
    </subcellularLocation>
</comment>
<dbReference type="GO" id="GO:0006406">
    <property type="term" value="P:mRNA export from nucleus"/>
    <property type="evidence" value="ECO:0007669"/>
    <property type="project" value="TreeGrafter"/>
</dbReference>
<dbReference type="OrthoDB" id="17644at2759"/>